<evidence type="ECO:0000256" key="2">
    <source>
        <dbReference type="ARBA" id="ARBA00008343"/>
    </source>
</evidence>
<keyword evidence="9 13" id="KW-0408">Iron</keyword>
<sequence>MVKRVASSAPKSIKRRKVSTATPIDKPDGLRSPKSTSSKATAIPPLRRHARDYHHPLFLSHANSSERLLQWFDSTSTARNMPWRKPFPAATSLPEDPDEVQELLSRRAYEVWVSEIMLQQTRVSTVIPYFNNWIEKWPTVQALAEASQDDVLAAWKGLGYYSRATRLWKGAKMVVDELAGRLPGDVEGLLKVSGIGPYTAGAVASIAFGRAVPLVDGNVARVLSRQIGLFADMKKREVDTMIWETARALVRDASTKQHSEHESAMESGQSTVLDMSDIPGRWNQALMELGSTICTPRPRCGDCPIQDTCRTFAEGALVAEKLAAAHEAPNVDIEDACNLCDPLEPETVEAASLGMPAADAQTAEDKENVGKAARTTVKGIKSLHQKGPRQRSLQDFAFKGPAKVEQATSKTEARQPLNEITAYCSLFPKRAIKKQVPEEDCAVCVIEYKSRTGPSRFLIEQRPDTGLLASMWQLPSFTIVGGGAEEDVREQMSSLTAGVVHGQEVEYLGPLGKHAHVFSHLKLNMHVHYLRVDGGDAPPGAKQTSRQKWVDWKGVEDATMGTGMRKCWAMLKR</sequence>
<dbReference type="EC" id="3.2.2.31" evidence="3 13"/>
<keyword evidence="17" id="KW-1185">Reference proteome</keyword>
<gene>
    <name evidence="16" type="ORF">CAC42_2788</name>
</gene>
<dbReference type="SMART" id="SM00525">
    <property type="entry name" value="FES"/>
    <property type="match status" value="1"/>
</dbReference>
<dbReference type="OrthoDB" id="10248838at2759"/>
<dbReference type="Pfam" id="PF00633">
    <property type="entry name" value="HHH"/>
    <property type="match status" value="1"/>
</dbReference>
<comment type="cofactor">
    <cofactor evidence="13">
        <name>[4Fe-4S] cluster</name>
        <dbReference type="ChEBI" id="CHEBI:49883"/>
    </cofactor>
    <text evidence="13">Binds 1 [4Fe-4S] cluster.</text>
</comment>
<dbReference type="GO" id="GO:0035485">
    <property type="term" value="F:adenine/guanine mispair binding"/>
    <property type="evidence" value="ECO:0007669"/>
    <property type="project" value="TreeGrafter"/>
</dbReference>
<dbReference type="InterPro" id="IPR044298">
    <property type="entry name" value="MIG/MutY"/>
</dbReference>
<dbReference type="InParanoid" id="A0A2K1R0P7"/>
<keyword evidence="7 13" id="KW-0227">DNA damage</keyword>
<comment type="function">
    <text evidence="13">Adenine glycosylase active on G-A mispairs.</text>
</comment>
<feature type="region of interest" description="Disordered" evidence="14">
    <location>
        <begin position="1"/>
        <end position="43"/>
    </location>
</feature>
<evidence type="ECO:0000313" key="17">
    <source>
        <dbReference type="Proteomes" id="UP000243797"/>
    </source>
</evidence>
<dbReference type="AlphaFoldDB" id="A0A2K1R0P7"/>
<keyword evidence="12 13" id="KW-0326">Glycosidase</keyword>
<keyword evidence="10" id="KW-0411">Iron-sulfur</keyword>
<dbReference type="CDD" id="cd00056">
    <property type="entry name" value="ENDO3c"/>
    <property type="match status" value="1"/>
</dbReference>
<evidence type="ECO:0000256" key="5">
    <source>
        <dbReference type="ARBA" id="ARBA00022485"/>
    </source>
</evidence>
<dbReference type="InterPro" id="IPR003651">
    <property type="entry name" value="Endonuclease3_FeS-loop_motif"/>
</dbReference>
<organism evidence="16 17">
    <name type="scientific">Sphaceloma murrayae</name>
    <dbReference type="NCBI Taxonomy" id="2082308"/>
    <lineage>
        <taxon>Eukaryota</taxon>
        <taxon>Fungi</taxon>
        <taxon>Dikarya</taxon>
        <taxon>Ascomycota</taxon>
        <taxon>Pezizomycotina</taxon>
        <taxon>Dothideomycetes</taxon>
        <taxon>Dothideomycetidae</taxon>
        <taxon>Myriangiales</taxon>
        <taxon>Elsinoaceae</taxon>
        <taxon>Sphaceloma</taxon>
    </lineage>
</organism>
<dbReference type="SUPFAM" id="SSF48150">
    <property type="entry name" value="DNA-glycosylase"/>
    <property type="match status" value="1"/>
</dbReference>
<evidence type="ECO:0000256" key="13">
    <source>
        <dbReference type="RuleBase" id="RU365096"/>
    </source>
</evidence>
<evidence type="ECO:0000256" key="9">
    <source>
        <dbReference type="ARBA" id="ARBA00023004"/>
    </source>
</evidence>
<evidence type="ECO:0000256" key="1">
    <source>
        <dbReference type="ARBA" id="ARBA00000843"/>
    </source>
</evidence>
<proteinExistence type="inferred from homology"/>
<dbReference type="GO" id="GO:0034039">
    <property type="term" value="F:8-oxo-7,8-dihydroguanine DNA N-glycosylase activity"/>
    <property type="evidence" value="ECO:0007669"/>
    <property type="project" value="TreeGrafter"/>
</dbReference>
<evidence type="ECO:0000259" key="15">
    <source>
        <dbReference type="SMART" id="SM00478"/>
    </source>
</evidence>
<dbReference type="InterPro" id="IPR011257">
    <property type="entry name" value="DNA_glycosylase"/>
</dbReference>
<dbReference type="GO" id="GO:0006298">
    <property type="term" value="P:mismatch repair"/>
    <property type="evidence" value="ECO:0007669"/>
    <property type="project" value="TreeGrafter"/>
</dbReference>
<dbReference type="GO" id="GO:0006285">
    <property type="term" value="P:base-excision repair, AP site formation"/>
    <property type="evidence" value="ECO:0007669"/>
    <property type="project" value="UniProtKB-ARBA"/>
</dbReference>
<accession>A0A2K1R0P7</accession>
<comment type="caution">
    <text evidence="16">The sequence shown here is derived from an EMBL/GenBank/DDBJ whole genome shotgun (WGS) entry which is preliminary data.</text>
</comment>
<dbReference type="Pfam" id="PF00730">
    <property type="entry name" value="HhH-GPD"/>
    <property type="match status" value="1"/>
</dbReference>
<evidence type="ECO:0000256" key="6">
    <source>
        <dbReference type="ARBA" id="ARBA00022723"/>
    </source>
</evidence>
<feature type="domain" description="HhH-GPD" evidence="15">
    <location>
        <begin position="117"/>
        <end position="270"/>
    </location>
</feature>
<dbReference type="Proteomes" id="UP000243797">
    <property type="component" value="Unassembled WGS sequence"/>
</dbReference>
<dbReference type="STRING" id="2082308.A0A2K1R0P7"/>
<dbReference type="EMBL" id="NKHZ01000017">
    <property type="protein sequence ID" value="PNS20857.1"/>
    <property type="molecule type" value="Genomic_DNA"/>
</dbReference>
<comment type="similarity">
    <text evidence="2 13">Belongs to the Nth/MutY family.</text>
</comment>
<evidence type="ECO:0000256" key="3">
    <source>
        <dbReference type="ARBA" id="ARBA00012045"/>
    </source>
</evidence>
<dbReference type="SUPFAM" id="SSF55811">
    <property type="entry name" value="Nudix"/>
    <property type="match status" value="1"/>
</dbReference>
<dbReference type="InterPro" id="IPR015797">
    <property type="entry name" value="NUDIX_hydrolase-like_dom_sf"/>
</dbReference>
<evidence type="ECO:0000256" key="7">
    <source>
        <dbReference type="ARBA" id="ARBA00022763"/>
    </source>
</evidence>
<evidence type="ECO:0000256" key="4">
    <source>
        <dbReference type="ARBA" id="ARBA00022023"/>
    </source>
</evidence>
<keyword evidence="6" id="KW-0479">Metal-binding</keyword>
<protein>
    <recommendedName>
        <fullName evidence="4 13">Adenine DNA glycosylase</fullName>
        <ecNumber evidence="3 13">3.2.2.31</ecNumber>
    </recommendedName>
</protein>
<reference evidence="16 17" key="1">
    <citation type="submission" date="2017-06" db="EMBL/GenBank/DDBJ databases">
        <title>Draft genome sequence of a variant of Elsinoe murrayae.</title>
        <authorList>
            <person name="Cheng Q."/>
        </authorList>
    </citation>
    <scope>NUCLEOTIDE SEQUENCE [LARGE SCALE GENOMIC DNA]</scope>
    <source>
        <strain evidence="16 17">CQ-2017a</strain>
    </source>
</reference>
<evidence type="ECO:0000256" key="11">
    <source>
        <dbReference type="ARBA" id="ARBA00023204"/>
    </source>
</evidence>
<dbReference type="GO" id="GO:0051539">
    <property type="term" value="F:4 iron, 4 sulfur cluster binding"/>
    <property type="evidence" value="ECO:0007669"/>
    <property type="project" value="UniProtKB-UniRule"/>
</dbReference>
<dbReference type="InterPro" id="IPR029119">
    <property type="entry name" value="MutY_C"/>
</dbReference>
<dbReference type="InterPro" id="IPR000445">
    <property type="entry name" value="HhH_motif"/>
</dbReference>
<dbReference type="GO" id="GO:0005634">
    <property type="term" value="C:nucleus"/>
    <property type="evidence" value="ECO:0007669"/>
    <property type="project" value="TreeGrafter"/>
</dbReference>
<dbReference type="Gene3D" id="1.10.340.30">
    <property type="entry name" value="Hypothetical protein, domain 2"/>
    <property type="match status" value="1"/>
</dbReference>
<evidence type="ECO:0000256" key="10">
    <source>
        <dbReference type="ARBA" id="ARBA00023014"/>
    </source>
</evidence>
<keyword evidence="5" id="KW-0004">4Fe-4S</keyword>
<dbReference type="InterPro" id="IPR023170">
    <property type="entry name" value="HhH_base_excis_C"/>
</dbReference>
<keyword evidence="8" id="KW-0378">Hydrolase</keyword>
<dbReference type="SMART" id="SM00478">
    <property type="entry name" value="ENDO3c"/>
    <property type="match status" value="1"/>
</dbReference>
<dbReference type="GO" id="GO:0046872">
    <property type="term" value="F:metal ion binding"/>
    <property type="evidence" value="ECO:0007669"/>
    <property type="project" value="UniProtKB-UniRule"/>
</dbReference>
<dbReference type="Gene3D" id="3.90.79.10">
    <property type="entry name" value="Nucleoside Triphosphate Pyrophosphohydrolase"/>
    <property type="match status" value="1"/>
</dbReference>
<evidence type="ECO:0000256" key="12">
    <source>
        <dbReference type="ARBA" id="ARBA00023295"/>
    </source>
</evidence>
<dbReference type="GO" id="GO:0032357">
    <property type="term" value="F:oxidized purine DNA binding"/>
    <property type="evidence" value="ECO:0007669"/>
    <property type="project" value="TreeGrafter"/>
</dbReference>
<dbReference type="PANTHER" id="PTHR42944">
    <property type="entry name" value="ADENINE DNA GLYCOSYLASE"/>
    <property type="match status" value="1"/>
</dbReference>
<keyword evidence="11" id="KW-0234">DNA repair</keyword>
<dbReference type="Gene3D" id="1.10.1670.10">
    <property type="entry name" value="Helix-hairpin-Helix base-excision DNA repair enzymes (C-terminal)"/>
    <property type="match status" value="1"/>
</dbReference>
<dbReference type="FunFam" id="1.10.340.30:FF:000002">
    <property type="entry name" value="Adenine DNA glycosylase"/>
    <property type="match status" value="1"/>
</dbReference>
<dbReference type="GO" id="GO:0000701">
    <property type="term" value="F:purine-specific mismatch base pair DNA N-glycosylase activity"/>
    <property type="evidence" value="ECO:0007669"/>
    <property type="project" value="UniProtKB-EC"/>
</dbReference>
<dbReference type="Pfam" id="PF14815">
    <property type="entry name" value="NUDIX_4"/>
    <property type="match status" value="1"/>
</dbReference>
<name>A0A2K1R0P7_9PEZI</name>
<comment type="catalytic activity">
    <reaction evidence="1 13">
        <text>Hydrolyzes free adenine bases from 7,8-dihydro-8-oxoguanine:adenine mismatched double-stranded DNA, leaving an apurinic site.</text>
        <dbReference type="EC" id="3.2.2.31"/>
    </reaction>
</comment>
<evidence type="ECO:0000256" key="8">
    <source>
        <dbReference type="ARBA" id="ARBA00022801"/>
    </source>
</evidence>
<dbReference type="InterPro" id="IPR003265">
    <property type="entry name" value="HhH-GPD_domain"/>
</dbReference>
<evidence type="ECO:0000313" key="16">
    <source>
        <dbReference type="EMBL" id="PNS20857.1"/>
    </source>
</evidence>
<evidence type="ECO:0000256" key="14">
    <source>
        <dbReference type="SAM" id="MobiDB-lite"/>
    </source>
</evidence>
<dbReference type="PANTHER" id="PTHR42944:SF1">
    <property type="entry name" value="ADENINE DNA GLYCOSYLASE"/>
    <property type="match status" value="1"/>
</dbReference>
<dbReference type="CDD" id="cd03431">
    <property type="entry name" value="NUDIX_DNA_Glycosylase_C-MutY"/>
    <property type="match status" value="1"/>
</dbReference>